<proteinExistence type="predicted"/>
<dbReference type="Proteomes" id="UP001166291">
    <property type="component" value="Unassembled WGS sequence"/>
</dbReference>
<dbReference type="EMBL" id="JAHWDQ010000001">
    <property type="protein sequence ID" value="MBW2939928.1"/>
    <property type="molecule type" value="Genomic_DNA"/>
</dbReference>
<dbReference type="Pfam" id="PF00486">
    <property type="entry name" value="Trans_reg_C"/>
    <property type="match status" value="1"/>
</dbReference>
<protein>
    <submittedName>
        <fullName evidence="8">Response regulator transcription factor</fullName>
    </submittedName>
</protein>
<feature type="modified residue" description="4-aspartylphosphate" evidence="4">
    <location>
        <position position="51"/>
    </location>
</feature>
<dbReference type="Pfam" id="PF00072">
    <property type="entry name" value="Response_reg"/>
    <property type="match status" value="1"/>
</dbReference>
<feature type="domain" description="Response regulatory" evidence="6">
    <location>
        <begin position="2"/>
        <end position="116"/>
    </location>
</feature>
<accession>A0ABS6VNP0</accession>
<evidence type="ECO:0000259" key="7">
    <source>
        <dbReference type="PROSITE" id="PS51755"/>
    </source>
</evidence>
<dbReference type="RefSeq" id="WP_219042162.1">
    <property type="nucleotide sequence ID" value="NZ_JAHWDQ010000001.1"/>
</dbReference>
<dbReference type="SMART" id="SM00448">
    <property type="entry name" value="REC"/>
    <property type="match status" value="1"/>
</dbReference>
<dbReference type="SMART" id="SM00862">
    <property type="entry name" value="Trans_reg_C"/>
    <property type="match status" value="1"/>
</dbReference>
<dbReference type="PANTHER" id="PTHR48111">
    <property type="entry name" value="REGULATOR OF RPOS"/>
    <property type="match status" value="1"/>
</dbReference>
<dbReference type="CDD" id="cd00383">
    <property type="entry name" value="trans_reg_C"/>
    <property type="match status" value="1"/>
</dbReference>
<keyword evidence="2 5" id="KW-0238">DNA-binding</keyword>
<feature type="domain" description="OmpR/PhoB-type" evidence="7">
    <location>
        <begin position="123"/>
        <end position="217"/>
    </location>
</feature>
<name>A0ABS6VNP0_9GAMM</name>
<evidence type="ECO:0000256" key="4">
    <source>
        <dbReference type="PROSITE-ProRule" id="PRU00169"/>
    </source>
</evidence>
<evidence type="ECO:0000313" key="8">
    <source>
        <dbReference type="EMBL" id="MBW2939928.1"/>
    </source>
</evidence>
<dbReference type="PANTHER" id="PTHR48111:SF67">
    <property type="entry name" value="TRANSCRIPTIONAL REGULATORY PROTEIN TCTD"/>
    <property type="match status" value="1"/>
</dbReference>
<dbReference type="InterPro" id="IPR001789">
    <property type="entry name" value="Sig_transdc_resp-reg_receiver"/>
</dbReference>
<dbReference type="PROSITE" id="PS50110">
    <property type="entry name" value="RESPONSE_REGULATORY"/>
    <property type="match status" value="1"/>
</dbReference>
<evidence type="ECO:0000256" key="1">
    <source>
        <dbReference type="ARBA" id="ARBA00023015"/>
    </source>
</evidence>
<reference evidence="8" key="1">
    <citation type="submission" date="2021-07" db="EMBL/GenBank/DDBJ databases">
        <title>Zhongshania sp. CAU 1632 isolated from seawater.</title>
        <authorList>
            <person name="Kim W."/>
        </authorList>
    </citation>
    <scope>NUCLEOTIDE SEQUENCE</scope>
    <source>
        <strain evidence="8">CAU 1632</strain>
    </source>
</reference>
<keyword evidence="1" id="KW-0805">Transcription regulation</keyword>
<comment type="caution">
    <text evidence="8">The sequence shown here is derived from an EMBL/GenBank/DDBJ whole genome shotgun (WGS) entry which is preliminary data.</text>
</comment>
<gene>
    <name evidence="8" type="ORF">KXJ70_04035</name>
</gene>
<keyword evidence="4" id="KW-0597">Phosphoprotein</keyword>
<dbReference type="PROSITE" id="PS51755">
    <property type="entry name" value="OMPR_PHOB"/>
    <property type="match status" value="1"/>
</dbReference>
<evidence type="ECO:0000256" key="5">
    <source>
        <dbReference type="PROSITE-ProRule" id="PRU01091"/>
    </source>
</evidence>
<keyword evidence="3" id="KW-0804">Transcription</keyword>
<sequence length="217" mass="24268">MRILLVEDDEMLGDSVKGALSAEGYAVDWFTDGSLVLSTLKTGSHDLLILDVRLPGKSGIDVLVSLRAEELQTPVLLLTACDAIDDKVKGLDAGADDYLTKPFEMDELFARVRSLLRRGGSKVPTLKAEGIEVDPASHSVMYLGQKVDDLTAKEFAVLELLLRNRGRFMTKARLLECSNNWGEEVESNTIEVYISRLRKRFGRERIETMRGVGYRFR</sequence>
<dbReference type="InterPro" id="IPR039420">
    <property type="entry name" value="WalR-like"/>
</dbReference>
<evidence type="ECO:0000259" key="6">
    <source>
        <dbReference type="PROSITE" id="PS50110"/>
    </source>
</evidence>
<organism evidence="8 9">
    <name type="scientific">Zhongshania aquimaris</name>
    <dbReference type="NCBI Taxonomy" id="2857107"/>
    <lineage>
        <taxon>Bacteria</taxon>
        <taxon>Pseudomonadati</taxon>
        <taxon>Pseudomonadota</taxon>
        <taxon>Gammaproteobacteria</taxon>
        <taxon>Cellvibrionales</taxon>
        <taxon>Spongiibacteraceae</taxon>
        <taxon>Zhongshania</taxon>
    </lineage>
</organism>
<evidence type="ECO:0000256" key="2">
    <source>
        <dbReference type="ARBA" id="ARBA00023125"/>
    </source>
</evidence>
<evidence type="ECO:0000313" key="9">
    <source>
        <dbReference type="Proteomes" id="UP001166291"/>
    </source>
</evidence>
<dbReference type="InterPro" id="IPR001867">
    <property type="entry name" value="OmpR/PhoB-type_DNA-bd"/>
</dbReference>
<dbReference type="CDD" id="cd17624">
    <property type="entry name" value="REC_OmpR_PmrA-like"/>
    <property type="match status" value="1"/>
</dbReference>
<keyword evidence="9" id="KW-1185">Reference proteome</keyword>
<feature type="DNA-binding region" description="OmpR/PhoB-type" evidence="5">
    <location>
        <begin position="123"/>
        <end position="217"/>
    </location>
</feature>
<evidence type="ECO:0000256" key="3">
    <source>
        <dbReference type="ARBA" id="ARBA00023163"/>
    </source>
</evidence>